<keyword evidence="7" id="KW-0436">Ligase</keyword>
<evidence type="ECO:0000256" key="1">
    <source>
        <dbReference type="ARBA" id="ARBA00004141"/>
    </source>
</evidence>
<feature type="transmembrane region" description="Helical" evidence="5">
    <location>
        <begin position="238"/>
        <end position="259"/>
    </location>
</feature>
<name>A0A7V2SYF6_LEUMU</name>
<comment type="caution">
    <text evidence="7">The sequence shown here is derived from an EMBL/GenBank/DDBJ whole genome shotgun (WGS) entry which is preliminary data.</text>
</comment>
<evidence type="ECO:0000256" key="2">
    <source>
        <dbReference type="ARBA" id="ARBA00022692"/>
    </source>
</evidence>
<dbReference type="Pfam" id="PF04932">
    <property type="entry name" value="Wzy_C"/>
    <property type="match status" value="1"/>
</dbReference>
<evidence type="ECO:0000256" key="5">
    <source>
        <dbReference type="SAM" id="Phobius"/>
    </source>
</evidence>
<dbReference type="Proteomes" id="UP000885750">
    <property type="component" value="Unassembled WGS sequence"/>
</dbReference>
<evidence type="ECO:0000259" key="6">
    <source>
        <dbReference type="Pfam" id="PF04932"/>
    </source>
</evidence>
<gene>
    <name evidence="7" type="ORF">ENJ51_03060</name>
</gene>
<accession>A0A7V2SYF6</accession>
<dbReference type="PANTHER" id="PTHR37422:SF13">
    <property type="entry name" value="LIPOPOLYSACCHARIDE BIOSYNTHESIS PROTEIN PA4999-RELATED"/>
    <property type="match status" value="1"/>
</dbReference>
<protein>
    <submittedName>
        <fullName evidence="7">O-antigen ligase family protein</fullName>
    </submittedName>
</protein>
<sequence length="405" mass="45398">MNNPSQATPFSLFASNELQHSDVIRSLSLASVLLFVFLIPWGDGAFDGLPRFAGILSFGTTFLYLIAHGSHKNYNFFHFFTLLYGVWLLFALLWSPDQQYGLEKVVTNTQLVLMVFMFTLVIQSKRNIRMAYQAYVLGNIAGSGIIIYNYLHGIESPYYNRYGIKNIETDELSIVLALAMPMAAYLSTQYKHGLFNLFNVMAMPLIFYAIFLTGTRTGSIVAMLGIFYWVFAKRKASISIKASIAVFFVIAIIGVLTFAPKASVDRILSAGKSISSGTLNYRTVIWSGTYAQWKENPVVGIGTGGLGYGLSHKHISYSAAHNAYLELMAENGTIGLMIYLLMYVSLLYYLLQTKLDEKSFLLALLLVVMVSQLTLHTHGRKETIFVFSMVAIHALYCLRRKRLPV</sequence>
<feature type="transmembrane region" description="Helical" evidence="5">
    <location>
        <begin position="134"/>
        <end position="151"/>
    </location>
</feature>
<dbReference type="PANTHER" id="PTHR37422">
    <property type="entry name" value="TEICHURONIC ACID BIOSYNTHESIS PROTEIN TUAE"/>
    <property type="match status" value="1"/>
</dbReference>
<evidence type="ECO:0000313" key="7">
    <source>
        <dbReference type="EMBL" id="HFC91771.1"/>
    </source>
</evidence>
<feature type="domain" description="O-antigen ligase-related" evidence="6">
    <location>
        <begin position="205"/>
        <end position="340"/>
    </location>
</feature>
<dbReference type="InterPro" id="IPR007016">
    <property type="entry name" value="O-antigen_ligase-rel_domated"/>
</dbReference>
<comment type="subcellular location">
    <subcellularLocation>
        <location evidence="1">Membrane</location>
        <topology evidence="1">Multi-pass membrane protein</topology>
    </subcellularLocation>
</comment>
<evidence type="ECO:0000256" key="3">
    <source>
        <dbReference type="ARBA" id="ARBA00022989"/>
    </source>
</evidence>
<feature type="transmembrane region" description="Helical" evidence="5">
    <location>
        <begin position="48"/>
        <end position="67"/>
    </location>
</feature>
<keyword evidence="3 5" id="KW-1133">Transmembrane helix</keyword>
<keyword evidence="4 5" id="KW-0472">Membrane</keyword>
<organism evidence="7">
    <name type="scientific">Leucothrix mucor</name>
    <dbReference type="NCBI Taxonomy" id="45248"/>
    <lineage>
        <taxon>Bacteria</taxon>
        <taxon>Pseudomonadati</taxon>
        <taxon>Pseudomonadota</taxon>
        <taxon>Gammaproteobacteria</taxon>
        <taxon>Thiotrichales</taxon>
        <taxon>Thiotrichaceae</taxon>
        <taxon>Leucothrix</taxon>
    </lineage>
</organism>
<keyword evidence="2 5" id="KW-0812">Transmembrane</keyword>
<dbReference type="GO" id="GO:0016874">
    <property type="term" value="F:ligase activity"/>
    <property type="evidence" value="ECO:0007669"/>
    <property type="project" value="UniProtKB-KW"/>
</dbReference>
<reference evidence="7" key="1">
    <citation type="journal article" date="2020" name="mSystems">
        <title>Genome- and Community-Level Interaction Insights into Carbon Utilization and Element Cycling Functions of Hydrothermarchaeota in Hydrothermal Sediment.</title>
        <authorList>
            <person name="Zhou Z."/>
            <person name="Liu Y."/>
            <person name="Xu W."/>
            <person name="Pan J."/>
            <person name="Luo Z.H."/>
            <person name="Li M."/>
        </authorList>
    </citation>
    <scope>NUCLEOTIDE SEQUENCE [LARGE SCALE GENOMIC DNA]</scope>
    <source>
        <strain evidence="7">HyVt-493</strain>
    </source>
</reference>
<dbReference type="InterPro" id="IPR051533">
    <property type="entry name" value="WaaL-like"/>
</dbReference>
<dbReference type="GO" id="GO:0016020">
    <property type="term" value="C:membrane"/>
    <property type="evidence" value="ECO:0007669"/>
    <property type="project" value="UniProtKB-SubCell"/>
</dbReference>
<evidence type="ECO:0000256" key="4">
    <source>
        <dbReference type="ARBA" id="ARBA00023136"/>
    </source>
</evidence>
<dbReference type="EMBL" id="DRMS01000129">
    <property type="protein sequence ID" value="HFC91771.1"/>
    <property type="molecule type" value="Genomic_DNA"/>
</dbReference>
<proteinExistence type="predicted"/>
<feature type="transmembrane region" description="Helical" evidence="5">
    <location>
        <begin position="105"/>
        <end position="122"/>
    </location>
</feature>
<feature type="transmembrane region" description="Helical" evidence="5">
    <location>
        <begin position="205"/>
        <end position="231"/>
    </location>
</feature>
<dbReference type="AlphaFoldDB" id="A0A7V2SYF6"/>
<feature type="transmembrane region" description="Helical" evidence="5">
    <location>
        <begin position="360"/>
        <end position="377"/>
    </location>
</feature>
<feature type="transmembrane region" description="Helical" evidence="5">
    <location>
        <begin position="74"/>
        <end position="93"/>
    </location>
</feature>
<feature type="transmembrane region" description="Helical" evidence="5">
    <location>
        <begin position="332"/>
        <end position="351"/>
    </location>
</feature>
<feature type="transmembrane region" description="Helical" evidence="5">
    <location>
        <begin position="23"/>
        <end position="42"/>
    </location>
</feature>